<keyword evidence="3" id="KW-1185">Reference proteome</keyword>
<dbReference type="HOGENOM" id="CLU_013985_3_1_4"/>
<evidence type="ECO:0000313" key="3">
    <source>
        <dbReference type="Proteomes" id="UP000001977"/>
    </source>
</evidence>
<reference evidence="2 3" key="1">
    <citation type="journal article" date="2006" name="J. Bacteriol.">
        <title>Comparison of the genome sequence of the poultry pathogen Bordetella avium with those of B. bronchiseptica, B. pertussis, and B. parapertussis reveals extensive diversity in surface structures associated with host interaction.</title>
        <authorList>
            <person name="Sebaihia M."/>
            <person name="Preston A."/>
            <person name="Maskell D.J."/>
            <person name="Kuzmiak H."/>
            <person name="Connell T.D."/>
            <person name="King N.D."/>
            <person name="Orndorff P.E."/>
            <person name="Miyamoto D.M."/>
            <person name="Thomson N.R."/>
            <person name="Harris D."/>
            <person name="Goble A."/>
            <person name="Lord A."/>
            <person name="Murphy L."/>
            <person name="Quail M.A."/>
            <person name="Rutter S."/>
            <person name="Squares R."/>
            <person name="Squares S."/>
            <person name="Woodward J."/>
            <person name="Parkhill J."/>
            <person name="Temple L.M."/>
        </authorList>
    </citation>
    <scope>NUCLEOTIDE SEQUENCE [LARGE SCALE GENOMIC DNA]</scope>
    <source>
        <strain evidence="2 3">197N</strain>
    </source>
</reference>
<dbReference type="STRING" id="360910.BAV1885"/>
<name>Q2L0K4_BORA1</name>
<dbReference type="KEGG" id="bav:BAV1885"/>
<dbReference type="InterPro" id="IPR000182">
    <property type="entry name" value="GNAT_dom"/>
</dbReference>
<dbReference type="EMBL" id="AM167904">
    <property type="protein sequence ID" value="CAJ49494.1"/>
    <property type="molecule type" value="Genomic_DNA"/>
</dbReference>
<feature type="domain" description="N-acetyltransferase" evidence="1">
    <location>
        <begin position="13"/>
        <end position="184"/>
    </location>
</feature>
<dbReference type="PANTHER" id="PTHR43792:SF1">
    <property type="entry name" value="N-ACETYLTRANSFERASE DOMAIN-CONTAINING PROTEIN"/>
    <property type="match status" value="1"/>
</dbReference>
<gene>
    <name evidence="2" type="ordered locus">BAV1885</name>
</gene>
<dbReference type="RefSeq" id="WP_012417553.1">
    <property type="nucleotide sequence ID" value="NC_010645.1"/>
</dbReference>
<dbReference type="eggNOG" id="COG1670">
    <property type="taxonomic scope" value="Bacteria"/>
</dbReference>
<protein>
    <submittedName>
        <fullName evidence="2">Acetyltransferase</fullName>
    </submittedName>
</protein>
<organism evidence="2 3">
    <name type="scientific">Bordetella avium (strain 197N)</name>
    <dbReference type="NCBI Taxonomy" id="360910"/>
    <lineage>
        <taxon>Bacteria</taxon>
        <taxon>Pseudomonadati</taxon>
        <taxon>Pseudomonadota</taxon>
        <taxon>Betaproteobacteria</taxon>
        <taxon>Burkholderiales</taxon>
        <taxon>Alcaligenaceae</taxon>
        <taxon>Bordetella</taxon>
    </lineage>
</organism>
<evidence type="ECO:0000313" key="2">
    <source>
        <dbReference type="EMBL" id="CAJ49494.1"/>
    </source>
</evidence>
<dbReference type="PROSITE" id="PS51186">
    <property type="entry name" value="GNAT"/>
    <property type="match status" value="1"/>
</dbReference>
<dbReference type="GO" id="GO:0016747">
    <property type="term" value="F:acyltransferase activity, transferring groups other than amino-acyl groups"/>
    <property type="evidence" value="ECO:0007669"/>
    <property type="project" value="InterPro"/>
</dbReference>
<dbReference type="Proteomes" id="UP000001977">
    <property type="component" value="Chromosome"/>
</dbReference>
<dbReference type="Pfam" id="PF13302">
    <property type="entry name" value="Acetyltransf_3"/>
    <property type="match status" value="1"/>
</dbReference>
<dbReference type="AlphaFoldDB" id="Q2L0K4"/>
<accession>Q2L0K4</accession>
<dbReference type="PANTHER" id="PTHR43792">
    <property type="entry name" value="GNAT FAMILY, PUTATIVE (AFU_ORTHOLOGUE AFUA_3G00765)-RELATED-RELATED"/>
    <property type="match status" value="1"/>
</dbReference>
<dbReference type="InterPro" id="IPR051531">
    <property type="entry name" value="N-acetyltransferase"/>
</dbReference>
<dbReference type="SUPFAM" id="SSF55729">
    <property type="entry name" value="Acyl-CoA N-acyltransferases (Nat)"/>
    <property type="match status" value="1"/>
</dbReference>
<proteinExistence type="predicted"/>
<evidence type="ECO:0000259" key="1">
    <source>
        <dbReference type="PROSITE" id="PS51186"/>
    </source>
</evidence>
<sequence>MRFIVIVLQTPRLILRSWHDADLPAFADLNADPDVMAHFPATLTREQSDALAKRLRQRMDDHGFGLWAVQCLEATGKEGDFIGFVGLNRVPFEADFTPAVEIAWRLARPFWGRGYAIEAARACVAHGFGTLNLPRIDAFTVPANVRSRRVMETLGMRYTGEFEHPLLPPGHALRCHVRYQLERPNP</sequence>
<dbReference type="Gene3D" id="3.40.630.30">
    <property type="match status" value="1"/>
</dbReference>
<dbReference type="InterPro" id="IPR016181">
    <property type="entry name" value="Acyl_CoA_acyltransferase"/>
</dbReference>